<dbReference type="InterPro" id="IPR003598">
    <property type="entry name" value="Ig_sub2"/>
</dbReference>
<dbReference type="GO" id="GO:0006955">
    <property type="term" value="P:immune response"/>
    <property type="evidence" value="ECO:0007669"/>
    <property type="project" value="TreeGrafter"/>
</dbReference>
<dbReference type="SMART" id="SM00409">
    <property type="entry name" value="IG"/>
    <property type="match status" value="4"/>
</dbReference>
<evidence type="ECO:0000313" key="4">
    <source>
        <dbReference type="Ensembl" id="ENSDLAP00005079322.1"/>
    </source>
</evidence>
<dbReference type="GeneTree" id="ENSGT00940000163711"/>
<dbReference type="Proteomes" id="UP000694389">
    <property type="component" value="Unassembled WGS sequence"/>
</dbReference>
<dbReference type="AlphaFoldDB" id="A0A8P4GHE2"/>
<reference evidence="4" key="1">
    <citation type="submission" date="2025-08" db="UniProtKB">
        <authorList>
            <consortium name="Ensembl"/>
        </authorList>
    </citation>
    <scope>IDENTIFICATION</scope>
</reference>
<keyword evidence="2" id="KW-1015">Disulfide bond</keyword>
<organism evidence="4 5">
    <name type="scientific">Dicentrarchus labrax</name>
    <name type="common">European seabass</name>
    <name type="synonym">Morone labrax</name>
    <dbReference type="NCBI Taxonomy" id="13489"/>
    <lineage>
        <taxon>Eukaryota</taxon>
        <taxon>Metazoa</taxon>
        <taxon>Chordata</taxon>
        <taxon>Craniata</taxon>
        <taxon>Vertebrata</taxon>
        <taxon>Euteleostomi</taxon>
        <taxon>Actinopterygii</taxon>
        <taxon>Neopterygii</taxon>
        <taxon>Teleostei</taxon>
        <taxon>Neoteleostei</taxon>
        <taxon>Acanthomorphata</taxon>
        <taxon>Eupercaria</taxon>
        <taxon>Moronidae</taxon>
        <taxon>Dicentrarchus</taxon>
    </lineage>
</organism>
<dbReference type="Gene3D" id="2.60.40.10">
    <property type="entry name" value="Immunoglobulins"/>
    <property type="match status" value="4"/>
</dbReference>
<dbReference type="GO" id="GO:0007166">
    <property type="term" value="P:cell surface receptor signaling pathway"/>
    <property type="evidence" value="ECO:0007669"/>
    <property type="project" value="TreeGrafter"/>
</dbReference>
<proteinExistence type="predicted"/>
<keyword evidence="1" id="KW-0732">Signal</keyword>
<evidence type="ECO:0000313" key="5">
    <source>
        <dbReference type="Proteomes" id="UP000694389"/>
    </source>
</evidence>
<accession>A0A8P4GHE2</accession>
<evidence type="ECO:0000256" key="2">
    <source>
        <dbReference type="ARBA" id="ARBA00023157"/>
    </source>
</evidence>
<dbReference type="GO" id="GO:0009897">
    <property type="term" value="C:external side of plasma membrane"/>
    <property type="evidence" value="ECO:0007669"/>
    <property type="project" value="TreeGrafter"/>
</dbReference>
<dbReference type="GO" id="GO:0004888">
    <property type="term" value="F:transmembrane signaling receptor activity"/>
    <property type="evidence" value="ECO:0007669"/>
    <property type="project" value="TreeGrafter"/>
</dbReference>
<dbReference type="InterPro" id="IPR050488">
    <property type="entry name" value="Ig_Fc_receptor"/>
</dbReference>
<feature type="domain" description="Ig-like" evidence="3">
    <location>
        <begin position="110"/>
        <end position="175"/>
    </location>
</feature>
<evidence type="ECO:0000259" key="3">
    <source>
        <dbReference type="PROSITE" id="PS50835"/>
    </source>
</evidence>
<dbReference type="InterPro" id="IPR013783">
    <property type="entry name" value="Ig-like_fold"/>
</dbReference>
<evidence type="ECO:0000256" key="1">
    <source>
        <dbReference type="ARBA" id="ARBA00022729"/>
    </source>
</evidence>
<dbReference type="InterPro" id="IPR003599">
    <property type="entry name" value="Ig_sub"/>
</dbReference>
<dbReference type="SMART" id="SM00408">
    <property type="entry name" value="IGc2"/>
    <property type="match status" value="4"/>
</dbReference>
<dbReference type="InterPro" id="IPR036179">
    <property type="entry name" value="Ig-like_dom_sf"/>
</dbReference>
<dbReference type="Pfam" id="PF13927">
    <property type="entry name" value="Ig_3"/>
    <property type="match status" value="2"/>
</dbReference>
<feature type="domain" description="Ig-like" evidence="3">
    <location>
        <begin position="179"/>
        <end position="268"/>
    </location>
</feature>
<protein>
    <recommendedName>
        <fullName evidence="3">Ig-like domain-containing protein</fullName>
    </recommendedName>
</protein>
<dbReference type="Ensembl" id="ENSDLAT00005069777.1">
    <property type="protein sequence ID" value="ENSDLAP00005079322.1"/>
    <property type="gene ID" value="ENSDLAG00005028305.1"/>
</dbReference>
<keyword evidence="5" id="KW-1185">Reference proteome</keyword>
<name>A0A8P4GHE2_DICLA</name>
<dbReference type="PROSITE" id="PS50835">
    <property type="entry name" value="IG_LIKE"/>
    <property type="match status" value="3"/>
</dbReference>
<dbReference type="SUPFAM" id="SSF48726">
    <property type="entry name" value="Immunoglobulin"/>
    <property type="match status" value="4"/>
</dbReference>
<reference evidence="4" key="2">
    <citation type="submission" date="2025-09" db="UniProtKB">
        <authorList>
            <consortium name="Ensembl"/>
        </authorList>
    </citation>
    <scope>IDENTIFICATION</scope>
</reference>
<dbReference type="PANTHER" id="PTHR11481">
    <property type="entry name" value="IMMUNOGLOBULIN FC RECEPTOR"/>
    <property type="match status" value="1"/>
</dbReference>
<dbReference type="InterPro" id="IPR007110">
    <property type="entry name" value="Ig-like_dom"/>
</dbReference>
<sequence>MLQKINKLITFINQTHVDRSSAVSSQMFKGQFVSLSCEEDDSSAGWTLRRNTTRDTRTQCGKDWGEAAGSSCTISPIATWDSGVYWCESREGTSHVNVFVFILSLPVLPVMEGDDVSLHCKTKTPPSNLTAAFYKDGSLIRTEPTGHMTIHHVSRSDEGLYKCHIEILSLSNCISLSLPPASLTVSPSSSQMFKGQFVSLSCEEDDSSAGWTLRRNTTRDTRTQCGVTWGRSAGSSCNISFIITEDSGVYWCESREGATSNTINISVTGGPVILQSPVLPVMEGDDVSLHCKTKTPPSNLTAAFYKDGSLIMTEPTGHMTIHHVSRSDEGLYKCHIGSHGESPPSWITVTGEEVTDNSTAALTRTAVIVHNVTTFLTLQPAEKVSVQQLHNRLICNLHKPSWVKCFSRKRGSELTGATSLSLFNLITF</sequence>
<dbReference type="PANTHER" id="PTHR11481:SF64">
    <property type="entry name" value="FC RECEPTOR-LIKE PROTEIN 4"/>
    <property type="match status" value="1"/>
</dbReference>
<feature type="domain" description="Ig-like" evidence="3">
    <location>
        <begin position="271"/>
        <end position="350"/>
    </location>
</feature>